<organism evidence="1 2">
    <name type="scientific">Flavobacterium jejuense</name>
    <dbReference type="NCBI Taxonomy" id="1544455"/>
    <lineage>
        <taxon>Bacteria</taxon>
        <taxon>Pseudomonadati</taxon>
        <taxon>Bacteroidota</taxon>
        <taxon>Flavobacteriia</taxon>
        <taxon>Flavobacteriales</taxon>
        <taxon>Flavobacteriaceae</taxon>
        <taxon>Flavobacterium</taxon>
    </lineage>
</organism>
<evidence type="ECO:0000313" key="1">
    <source>
        <dbReference type="EMBL" id="NHN26873.1"/>
    </source>
</evidence>
<sequence>MITQKEFNEIIENQLKIREDGSIFITDLKSYNQYLNYLKGYAKKDDSLGSFSTNPDNDKQGHSLINIVCKEG</sequence>
<reference evidence="1" key="2">
    <citation type="submission" date="2020-02" db="EMBL/GenBank/DDBJ databases">
        <title>Flavobacterium profundi sp. nov., isolated from a deep-sea seamount.</title>
        <authorList>
            <person name="Zhang D.-C."/>
        </authorList>
    </citation>
    <scope>NUCLEOTIDE SEQUENCE</scope>
    <source>
        <strain evidence="1">EC11</strain>
    </source>
</reference>
<dbReference type="RefSeq" id="WP_140963186.1">
    <property type="nucleotide sequence ID" value="NZ_VEVQ02000009.1"/>
</dbReference>
<gene>
    <name evidence="1" type="ORF">FIA58_014405</name>
</gene>
<dbReference type="Proteomes" id="UP000817854">
    <property type="component" value="Unassembled WGS sequence"/>
</dbReference>
<accession>A0ABX0IT53</accession>
<dbReference type="EMBL" id="VEVQ02000009">
    <property type="protein sequence ID" value="NHN26873.1"/>
    <property type="molecule type" value="Genomic_DNA"/>
</dbReference>
<comment type="caution">
    <text evidence="1">The sequence shown here is derived from an EMBL/GenBank/DDBJ whole genome shotgun (WGS) entry which is preliminary data.</text>
</comment>
<reference evidence="1" key="1">
    <citation type="submission" date="2019-05" db="EMBL/GenBank/DDBJ databases">
        <authorList>
            <person name="Lianzixin W."/>
        </authorList>
    </citation>
    <scope>NUCLEOTIDE SEQUENCE</scope>
    <source>
        <strain evidence="1">EC11</strain>
    </source>
</reference>
<keyword evidence="2" id="KW-1185">Reference proteome</keyword>
<protein>
    <submittedName>
        <fullName evidence="1">Uncharacterized protein</fullName>
    </submittedName>
</protein>
<proteinExistence type="predicted"/>
<evidence type="ECO:0000313" key="2">
    <source>
        <dbReference type="Proteomes" id="UP000817854"/>
    </source>
</evidence>
<name>A0ABX0IT53_9FLAO</name>